<accession>A0A9W6JJ01</accession>
<reference evidence="1" key="2">
    <citation type="submission" date="2023-01" db="EMBL/GenBank/DDBJ databases">
        <authorList>
            <person name="Sun Q."/>
            <person name="Evtushenko L."/>
        </authorList>
    </citation>
    <scope>NUCLEOTIDE SEQUENCE</scope>
    <source>
        <strain evidence="1">VKM B-2555</strain>
    </source>
</reference>
<protein>
    <submittedName>
        <fullName evidence="1">Uncharacterized protein</fullName>
    </submittedName>
</protein>
<reference evidence="1" key="1">
    <citation type="journal article" date="2014" name="Int. J. Syst. Evol. Microbiol.">
        <title>Complete genome sequence of Corynebacterium casei LMG S-19264T (=DSM 44701T), isolated from a smear-ripened cheese.</title>
        <authorList>
            <consortium name="US DOE Joint Genome Institute (JGI-PGF)"/>
            <person name="Walter F."/>
            <person name="Albersmeier A."/>
            <person name="Kalinowski J."/>
            <person name="Ruckert C."/>
        </authorList>
    </citation>
    <scope>NUCLEOTIDE SEQUENCE</scope>
    <source>
        <strain evidence="1">VKM B-2555</strain>
    </source>
</reference>
<organism evidence="1 2">
    <name type="scientific">Methylopila jiangsuensis</name>
    <dbReference type="NCBI Taxonomy" id="586230"/>
    <lineage>
        <taxon>Bacteria</taxon>
        <taxon>Pseudomonadati</taxon>
        <taxon>Pseudomonadota</taxon>
        <taxon>Alphaproteobacteria</taxon>
        <taxon>Hyphomicrobiales</taxon>
        <taxon>Methylopilaceae</taxon>
        <taxon>Methylopila</taxon>
    </lineage>
</organism>
<dbReference type="Proteomes" id="UP001143364">
    <property type="component" value="Unassembled WGS sequence"/>
</dbReference>
<name>A0A9W6JJ01_9HYPH</name>
<dbReference type="AlphaFoldDB" id="A0A9W6JJ01"/>
<proteinExistence type="predicted"/>
<sequence>MSGYYVLHLASVGMDGKISPLPDMKFVTKSDALSYLKNLVRFSSATVFIENEGVFQVNQGGGDITRYSFGWGERESVYAEEWGIELAGAEVRDALSPSDRSAG</sequence>
<dbReference type="EMBL" id="BSFK01000010">
    <property type="protein sequence ID" value="GLK76700.1"/>
    <property type="molecule type" value="Genomic_DNA"/>
</dbReference>
<keyword evidence="2" id="KW-1185">Reference proteome</keyword>
<evidence type="ECO:0000313" key="1">
    <source>
        <dbReference type="EMBL" id="GLK76700.1"/>
    </source>
</evidence>
<evidence type="ECO:0000313" key="2">
    <source>
        <dbReference type="Proteomes" id="UP001143364"/>
    </source>
</evidence>
<comment type="caution">
    <text evidence="1">The sequence shown here is derived from an EMBL/GenBank/DDBJ whole genome shotgun (WGS) entry which is preliminary data.</text>
</comment>
<gene>
    <name evidence="1" type="ORF">GCM10008171_19540</name>
</gene>